<gene>
    <name evidence="2" type="ORF">CL944_02940</name>
</gene>
<evidence type="ECO:0000256" key="1">
    <source>
        <dbReference type="SAM" id="Phobius"/>
    </source>
</evidence>
<comment type="caution">
    <text evidence="2">The sequence shown here is derived from an EMBL/GenBank/DDBJ whole genome shotgun (WGS) entry which is preliminary data.</text>
</comment>
<keyword evidence="1" id="KW-0812">Transmembrane</keyword>
<feature type="transmembrane region" description="Helical" evidence="1">
    <location>
        <begin position="59"/>
        <end position="92"/>
    </location>
</feature>
<proteinExistence type="predicted"/>
<keyword evidence="1" id="KW-1133">Transmembrane helix</keyword>
<sequence length="130" mass="14581">MARFSGTGCDSMDALFESIIAIFSLNFGFLVDLLLHNLFFLFGFAAFVHFVFEGRKPFLILLVMIFTVWVWESWGSLTGVILFGAKTLGLYYLTKVATLTFVENSKALKDKFVFISTVQGLVAIFVAQLI</sequence>
<evidence type="ECO:0000313" key="2">
    <source>
        <dbReference type="EMBL" id="MAG18404.1"/>
    </source>
</evidence>
<dbReference type="EMBL" id="NZBD01000016">
    <property type="protein sequence ID" value="MAG18404.1"/>
    <property type="molecule type" value="Genomic_DNA"/>
</dbReference>
<evidence type="ECO:0000313" key="3">
    <source>
        <dbReference type="Proteomes" id="UP000226712"/>
    </source>
</evidence>
<keyword evidence="1" id="KW-0472">Membrane</keyword>
<feature type="transmembrane region" description="Helical" evidence="1">
    <location>
        <begin position="112"/>
        <end position="129"/>
    </location>
</feature>
<feature type="transmembrane region" description="Helical" evidence="1">
    <location>
        <begin position="33"/>
        <end position="52"/>
    </location>
</feature>
<protein>
    <submittedName>
        <fullName evidence="2">Uncharacterized protein</fullName>
    </submittedName>
</protein>
<organism evidence="2 3">
    <name type="scientific">Candidatus Iainarchaeum sp</name>
    <dbReference type="NCBI Taxonomy" id="3101447"/>
    <lineage>
        <taxon>Archaea</taxon>
        <taxon>Candidatus Iainarchaeota</taxon>
        <taxon>Candidatus Iainarchaeia</taxon>
        <taxon>Candidatus Iainarchaeales</taxon>
        <taxon>Candidatus Iainarchaeaceae</taxon>
        <taxon>Candidatus Iainarchaeum</taxon>
    </lineage>
</organism>
<accession>A0A2D6LQJ6</accession>
<reference evidence="3" key="1">
    <citation type="submission" date="2017-09" db="EMBL/GenBank/DDBJ databases">
        <title>The Reconstruction of 2,631 Draft Metagenome-Assembled Genomes from the Global Oceans.</title>
        <authorList>
            <person name="Tully B.J."/>
            <person name="Graham E.D."/>
            <person name="Heidelberg J.F."/>
        </authorList>
    </citation>
    <scope>NUCLEOTIDE SEQUENCE [LARGE SCALE GENOMIC DNA]</scope>
</reference>
<dbReference type="Proteomes" id="UP000226712">
    <property type="component" value="Unassembled WGS sequence"/>
</dbReference>
<name>A0A2D6LQJ6_9ARCH</name>
<dbReference type="AlphaFoldDB" id="A0A2D6LQJ6"/>